<dbReference type="PANTHER" id="PTHR33747">
    <property type="entry name" value="UPF0225 PROTEIN SCO1677"/>
    <property type="match status" value="1"/>
</dbReference>
<accession>A0AAU6Q4Y1</accession>
<dbReference type="InterPro" id="IPR032710">
    <property type="entry name" value="NTF2-like_dom_sf"/>
</dbReference>
<proteinExistence type="inferred from homology"/>
<name>A0AAU6Q4Y1_9DEIO</name>
<dbReference type="HAMAP" id="MF_00612">
    <property type="entry name" value="UPF0225"/>
    <property type="match status" value="1"/>
</dbReference>
<dbReference type="InterPro" id="IPR023006">
    <property type="entry name" value="YchJ-like"/>
</dbReference>
<dbReference type="SUPFAM" id="SSF54427">
    <property type="entry name" value="NTF2-like"/>
    <property type="match status" value="1"/>
</dbReference>
<dbReference type="EMBL" id="CP149782">
    <property type="protein sequence ID" value="WYF45659.1"/>
    <property type="molecule type" value="Genomic_DNA"/>
</dbReference>
<evidence type="ECO:0000313" key="4">
    <source>
        <dbReference type="EMBL" id="WYF45659.1"/>
    </source>
</evidence>
<dbReference type="Gene3D" id="3.10.450.50">
    <property type="match status" value="1"/>
</dbReference>
<evidence type="ECO:0000259" key="3">
    <source>
        <dbReference type="Pfam" id="PF17775"/>
    </source>
</evidence>
<evidence type="ECO:0000256" key="1">
    <source>
        <dbReference type="ARBA" id="ARBA00010839"/>
    </source>
</evidence>
<dbReference type="Pfam" id="PF17775">
    <property type="entry name" value="YchJ_M-like"/>
    <property type="match status" value="1"/>
</dbReference>
<dbReference type="AlphaFoldDB" id="A0AAU6Q4Y1"/>
<dbReference type="InterPro" id="IPR048469">
    <property type="entry name" value="YchJ-like_M"/>
</dbReference>
<reference evidence="4" key="1">
    <citation type="submission" date="2024-03" db="EMBL/GenBank/DDBJ databases">
        <title>Deinococcus weizhi sp. nov., isolated from human skin.</title>
        <authorList>
            <person name="Wei Z."/>
            <person name="Tian F."/>
            <person name="Yang C."/>
            <person name="Xin L.T."/>
            <person name="Wen Z.J."/>
            <person name="Lan K.C."/>
            <person name="Yu L."/>
            <person name="Zhe W."/>
            <person name="Dan F.D."/>
            <person name="Jun W."/>
            <person name="Rui Z."/>
            <person name="Yong X.J."/>
            <person name="Ting Y."/>
            <person name="Wei X."/>
            <person name="Xu Z.G."/>
            <person name="Xin Z."/>
            <person name="Dong F.G."/>
            <person name="Ni X.M."/>
            <person name="Zheng M.G."/>
            <person name="Chun Y."/>
            <person name="Qian W.X."/>
        </authorList>
    </citation>
    <scope>NUCLEOTIDE SEQUENCE</scope>
    <source>
        <strain evidence="4">VB142</strain>
    </source>
</reference>
<dbReference type="InterPro" id="IPR004027">
    <property type="entry name" value="SEC_C_motif"/>
</dbReference>
<sequence length="183" mass="20218">MPRPYPPFKPCPCGSGRSYSACCQPFHTGEKAAPTPEALMRSRYSAYALADAEYVRRTWHPDTVPAELDLNDGVKYTGLRIHRAEGDEVDFTASMKSPDGQPHRMRERSQFVQLDGRWGSTTEQRGVAKKRAEQVSGVCDNAQSCSALTVYPCMPVLPSAHQGGRAFKNRASFPVSSLSKNLH</sequence>
<feature type="domain" description="YchJ-like middle NTF2-like" evidence="3">
    <location>
        <begin position="35"/>
        <end position="118"/>
    </location>
</feature>
<protein>
    <recommendedName>
        <fullName evidence="2">UPF0225 protein WDJ50_05960</fullName>
    </recommendedName>
</protein>
<dbReference type="PANTHER" id="PTHR33747:SF1">
    <property type="entry name" value="ADENYLATE CYCLASE-ASSOCIATED CAP C-TERMINAL DOMAIN-CONTAINING PROTEIN"/>
    <property type="match status" value="1"/>
</dbReference>
<comment type="similarity">
    <text evidence="1 2">Belongs to the UPF0225 family.</text>
</comment>
<dbReference type="RefSeq" id="WP_339096965.1">
    <property type="nucleotide sequence ID" value="NZ_CP149782.1"/>
</dbReference>
<gene>
    <name evidence="4" type="ORF">WDJ50_05960</name>
</gene>
<dbReference type="Pfam" id="PF02810">
    <property type="entry name" value="SEC-C"/>
    <property type="match status" value="1"/>
</dbReference>
<evidence type="ECO:0000256" key="2">
    <source>
        <dbReference type="HAMAP-Rule" id="MF_00612"/>
    </source>
</evidence>
<organism evidence="4">
    <name type="scientific">Deinococcus sp. VB142</name>
    <dbReference type="NCBI Taxonomy" id="3112952"/>
    <lineage>
        <taxon>Bacteria</taxon>
        <taxon>Thermotogati</taxon>
        <taxon>Deinococcota</taxon>
        <taxon>Deinococci</taxon>
        <taxon>Deinococcales</taxon>
        <taxon>Deinococcaceae</taxon>
        <taxon>Deinococcus</taxon>
    </lineage>
</organism>